<reference evidence="10" key="1">
    <citation type="journal article" date="2019" name="Int. J. Syst. Evol. Microbiol.">
        <title>The Global Catalogue of Microorganisms (GCM) 10K type strain sequencing project: providing services to taxonomists for standard genome sequencing and annotation.</title>
        <authorList>
            <consortium name="The Broad Institute Genomics Platform"/>
            <consortium name="The Broad Institute Genome Sequencing Center for Infectious Disease"/>
            <person name="Wu L."/>
            <person name="Ma J."/>
        </authorList>
    </citation>
    <scope>NUCLEOTIDE SEQUENCE [LARGE SCALE GENOMIC DNA]</scope>
    <source>
        <strain evidence="10">CGMCC 1.18578</strain>
    </source>
</reference>
<evidence type="ECO:0000256" key="3">
    <source>
        <dbReference type="ARBA" id="ARBA00022475"/>
    </source>
</evidence>
<keyword evidence="6" id="KW-0406">Ion transport</keyword>
<evidence type="ECO:0000256" key="7">
    <source>
        <dbReference type="ARBA" id="ARBA00023136"/>
    </source>
</evidence>
<dbReference type="Proteomes" id="UP001596108">
    <property type="component" value="Unassembled WGS sequence"/>
</dbReference>
<keyword evidence="4 8" id="KW-0812">Transmembrane</keyword>
<protein>
    <submittedName>
        <fullName evidence="9">Potassium transporter TrkG</fullName>
    </submittedName>
</protein>
<keyword evidence="2" id="KW-0813">Transport</keyword>
<evidence type="ECO:0000256" key="1">
    <source>
        <dbReference type="ARBA" id="ARBA00004651"/>
    </source>
</evidence>
<dbReference type="EMBL" id="JBHSNC010000047">
    <property type="protein sequence ID" value="MFC5530774.1"/>
    <property type="molecule type" value="Genomic_DNA"/>
</dbReference>
<sequence length="99" mass="10745">MKSFAITLLAIVLCCASVIAISFSDRQHSLVAVFLEVCSAFGTVGISTGITPDLSIFAQCILMVLMFLGRIGLTTCFYLVGEGYKDEKIRYPVERVITG</sequence>
<dbReference type="PANTHER" id="PTHR32024:SF4">
    <property type="entry name" value="KTR SYSTEM POTASSIUM UPTAKE PROTEIN D"/>
    <property type="match status" value="1"/>
</dbReference>
<dbReference type="PANTHER" id="PTHR32024">
    <property type="entry name" value="TRK SYSTEM POTASSIUM UPTAKE PROTEIN TRKG-RELATED"/>
    <property type="match status" value="1"/>
</dbReference>
<keyword evidence="10" id="KW-1185">Reference proteome</keyword>
<keyword evidence="3" id="KW-1003">Cell membrane</keyword>
<evidence type="ECO:0000256" key="4">
    <source>
        <dbReference type="ARBA" id="ARBA00022692"/>
    </source>
</evidence>
<evidence type="ECO:0000256" key="5">
    <source>
        <dbReference type="ARBA" id="ARBA00022989"/>
    </source>
</evidence>
<evidence type="ECO:0000313" key="10">
    <source>
        <dbReference type="Proteomes" id="UP001596108"/>
    </source>
</evidence>
<accession>A0ABW0R0M7</accession>
<evidence type="ECO:0000256" key="8">
    <source>
        <dbReference type="SAM" id="Phobius"/>
    </source>
</evidence>
<keyword evidence="5 8" id="KW-1133">Transmembrane helix</keyword>
<comment type="subcellular location">
    <subcellularLocation>
        <location evidence="1">Cell membrane</location>
        <topology evidence="1">Multi-pass membrane protein</topology>
    </subcellularLocation>
</comment>
<evidence type="ECO:0000313" key="9">
    <source>
        <dbReference type="EMBL" id="MFC5530774.1"/>
    </source>
</evidence>
<evidence type="ECO:0000256" key="2">
    <source>
        <dbReference type="ARBA" id="ARBA00022448"/>
    </source>
</evidence>
<dbReference type="InterPro" id="IPR003445">
    <property type="entry name" value="Cat_transpt"/>
</dbReference>
<organism evidence="9 10">
    <name type="scientific">Cohnella yongneupensis</name>
    <dbReference type="NCBI Taxonomy" id="425006"/>
    <lineage>
        <taxon>Bacteria</taxon>
        <taxon>Bacillati</taxon>
        <taxon>Bacillota</taxon>
        <taxon>Bacilli</taxon>
        <taxon>Bacillales</taxon>
        <taxon>Paenibacillaceae</taxon>
        <taxon>Cohnella</taxon>
    </lineage>
</organism>
<dbReference type="Pfam" id="PF02386">
    <property type="entry name" value="TrkH"/>
    <property type="match status" value="1"/>
</dbReference>
<comment type="caution">
    <text evidence="9">The sequence shown here is derived from an EMBL/GenBank/DDBJ whole genome shotgun (WGS) entry which is preliminary data.</text>
</comment>
<name>A0ABW0R0M7_9BACL</name>
<gene>
    <name evidence="9" type="ORF">ACFPQ4_15195</name>
</gene>
<evidence type="ECO:0000256" key="6">
    <source>
        <dbReference type="ARBA" id="ARBA00023065"/>
    </source>
</evidence>
<proteinExistence type="predicted"/>
<dbReference type="RefSeq" id="WP_378112717.1">
    <property type="nucleotide sequence ID" value="NZ_JBHSNC010000047.1"/>
</dbReference>
<feature type="transmembrane region" description="Helical" evidence="8">
    <location>
        <begin position="56"/>
        <end position="80"/>
    </location>
</feature>
<keyword evidence="7 8" id="KW-0472">Membrane</keyword>